<accession>A0A1I3CKE0</accession>
<feature type="transmembrane region" description="Helical" evidence="1">
    <location>
        <begin position="55"/>
        <end position="74"/>
    </location>
</feature>
<sequence>MSTSPNAKEFAEKIRNGIKNKADKNKNFSTFLFLVVLIATVITPVLILISNCFFISKVVPAFLSAFAALASYWIQLRKPHERWSLYRTTQRKIESEINKYDYSIDEYNGEEKENLLAKRVNDLALKLHYDWMPMVPTTKEIQTIKTAGNV</sequence>
<organism evidence="2 3">
    <name type="scientific">Parapedobacter indicus</name>
    <dbReference type="NCBI Taxonomy" id="1477437"/>
    <lineage>
        <taxon>Bacteria</taxon>
        <taxon>Pseudomonadati</taxon>
        <taxon>Bacteroidota</taxon>
        <taxon>Sphingobacteriia</taxon>
        <taxon>Sphingobacteriales</taxon>
        <taxon>Sphingobacteriaceae</taxon>
        <taxon>Parapedobacter</taxon>
    </lineage>
</organism>
<name>A0A1I3CKE0_9SPHI</name>
<reference evidence="2 3" key="1">
    <citation type="submission" date="2016-10" db="EMBL/GenBank/DDBJ databases">
        <authorList>
            <person name="de Groot N.N."/>
        </authorList>
    </citation>
    <scope>NUCLEOTIDE SEQUENCE [LARGE SCALE GENOMIC DNA]</scope>
    <source>
        <strain evidence="2 3">RK1</strain>
    </source>
</reference>
<evidence type="ECO:0000313" key="3">
    <source>
        <dbReference type="Proteomes" id="UP000198670"/>
    </source>
</evidence>
<gene>
    <name evidence="2" type="ORF">SAMN05444682_10163</name>
</gene>
<dbReference type="Pfam" id="PF14015">
    <property type="entry name" value="DUF4231"/>
    <property type="match status" value="1"/>
</dbReference>
<dbReference type="NCBIfam" id="NF033634">
    <property type="entry name" value="SLATT_1"/>
    <property type="match status" value="1"/>
</dbReference>
<keyword evidence="1" id="KW-1133">Transmembrane helix</keyword>
<protein>
    <recommendedName>
        <fullName evidence="4">SMODS and SLOG-associating 2TM effector domain-containing protein</fullName>
    </recommendedName>
</protein>
<keyword evidence="1" id="KW-0472">Membrane</keyword>
<dbReference type="STRING" id="1477437.SAMN05444682_10163"/>
<feature type="transmembrane region" description="Helical" evidence="1">
    <location>
        <begin position="28"/>
        <end position="49"/>
    </location>
</feature>
<dbReference type="EMBL" id="FOQO01000001">
    <property type="protein sequence ID" value="SFH74671.1"/>
    <property type="molecule type" value="Genomic_DNA"/>
</dbReference>
<evidence type="ECO:0000256" key="1">
    <source>
        <dbReference type="SAM" id="Phobius"/>
    </source>
</evidence>
<evidence type="ECO:0008006" key="4">
    <source>
        <dbReference type="Google" id="ProtNLM"/>
    </source>
</evidence>
<dbReference type="InterPro" id="IPR025325">
    <property type="entry name" value="DUF4231"/>
</dbReference>
<dbReference type="Proteomes" id="UP000198670">
    <property type="component" value="Unassembled WGS sequence"/>
</dbReference>
<dbReference type="OrthoDB" id="9806656at2"/>
<keyword evidence="3" id="KW-1185">Reference proteome</keyword>
<evidence type="ECO:0000313" key="2">
    <source>
        <dbReference type="EMBL" id="SFH74671.1"/>
    </source>
</evidence>
<keyword evidence="1" id="KW-0812">Transmembrane</keyword>
<dbReference type="RefSeq" id="WP_090622387.1">
    <property type="nucleotide sequence ID" value="NZ_FOQO01000001.1"/>
</dbReference>
<dbReference type="AlphaFoldDB" id="A0A1I3CKE0"/>
<proteinExistence type="predicted"/>